<accession>A0A0F9LBI9</accession>
<reference evidence="3" key="1">
    <citation type="journal article" date="2015" name="Nature">
        <title>Complex archaea that bridge the gap between prokaryotes and eukaryotes.</title>
        <authorList>
            <person name="Spang A."/>
            <person name="Saw J.H."/>
            <person name="Jorgensen S.L."/>
            <person name="Zaremba-Niedzwiedzka K."/>
            <person name="Martijn J."/>
            <person name="Lind A.E."/>
            <person name="van Eijk R."/>
            <person name="Schleper C."/>
            <person name="Guy L."/>
            <person name="Ettema T.J."/>
        </authorList>
    </citation>
    <scope>NUCLEOTIDE SEQUENCE</scope>
</reference>
<feature type="coiled-coil region" evidence="1">
    <location>
        <begin position="20"/>
        <end position="54"/>
    </location>
</feature>
<keyword evidence="2" id="KW-0472">Membrane</keyword>
<comment type="caution">
    <text evidence="3">The sequence shown here is derived from an EMBL/GenBank/DDBJ whole genome shotgun (WGS) entry which is preliminary data.</text>
</comment>
<proteinExistence type="predicted"/>
<keyword evidence="2" id="KW-1133">Transmembrane helix</keyword>
<protein>
    <submittedName>
        <fullName evidence="3">Uncharacterized protein</fullName>
    </submittedName>
</protein>
<evidence type="ECO:0000256" key="2">
    <source>
        <dbReference type="SAM" id="Phobius"/>
    </source>
</evidence>
<organism evidence="3">
    <name type="scientific">marine sediment metagenome</name>
    <dbReference type="NCBI Taxonomy" id="412755"/>
    <lineage>
        <taxon>unclassified sequences</taxon>
        <taxon>metagenomes</taxon>
        <taxon>ecological metagenomes</taxon>
    </lineage>
</organism>
<evidence type="ECO:0000313" key="3">
    <source>
        <dbReference type="EMBL" id="KKM24960.1"/>
    </source>
</evidence>
<keyword evidence="2" id="KW-0812">Transmembrane</keyword>
<sequence length="128" mass="13866">MARDGDDNGVRSKNSARRCLDEMARNVVALLARYDALEKTLERLHEESSAETRACRQELSNIHERISNVRSDLTQVHIDLASAISYSKGSKAAHKSFLTPVVAVLGTVVSGLLVWIGTRMVTGSGGGN</sequence>
<dbReference type="AlphaFoldDB" id="A0A0F9LBI9"/>
<evidence type="ECO:0000256" key="1">
    <source>
        <dbReference type="SAM" id="Coils"/>
    </source>
</evidence>
<dbReference type="EMBL" id="LAZR01012816">
    <property type="protein sequence ID" value="KKM24960.1"/>
    <property type="molecule type" value="Genomic_DNA"/>
</dbReference>
<feature type="transmembrane region" description="Helical" evidence="2">
    <location>
        <begin position="97"/>
        <end position="118"/>
    </location>
</feature>
<name>A0A0F9LBI9_9ZZZZ</name>
<gene>
    <name evidence="3" type="ORF">LCGC14_1599820</name>
</gene>
<keyword evidence="1" id="KW-0175">Coiled coil</keyword>